<dbReference type="RefSeq" id="WP_280938810.1">
    <property type="nucleotide sequence ID" value="NZ_MCRJ01000011.1"/>
</dbReference>
<proteinExistence type="predicted"/>
<evidence type="ECO:0000313" key="2">
    <source>
        <dbReference type="Proteomes" id="UP000094622"/>
    </source>
</evidence>
<organism evidence="1 2">
    <name type="scientific">Methylobrevis pamukkalensis</name>
    <dbReference type="NCBI Taxonomy" id="1439726"/>
    <lineage>
        <taxon>Bacteria</taxon>
        <taxon>Pseudomonadati</taxon>
        <taxon>Pseudomonadota</taxon>
        <taxon>Alphaproteobacteria</taxon>
        <taxon>Hyphomicrobiales</taxon>
        <taxon>Pleomorphomonadaceae</taxon>
        <taxon>Methylobrevis</taxon>
    </lineage>
</organism>
<gene>
    <name evidence="1" type="ORF">A6302_00753</name>
</gene>
<name>A0A1E3H8V2_9HYPH</name>
<comment type="caution">
    <text evidence="1">The sequence shown here is derived from an EMBL/GenBank/DDBJ whole genome shotgun (WGS) entry which is preliminary data.</text>
</comment>
<keyword evidence="2" id="KW-1185">Reference proteome</keyword>
<evidence type="ECO:0000313" key="1">
    <source>
        <dbReference type="EMBL" id="ODN71921.1"/>
    </source>
</evidence>
<sequence>MTPHDHLPTIIADLAAFRDGFDPARQRVATILKEAAGAASA</sequence>
<accession>A0A1E3H8V2</accession>
<reference evidence="1 2" key="1">
    <citation type="submission" date="2016-07" db="EMBL/GenBank/DDBJ databases">
        <title>Draft Genome Sequence of Methylobrevis pamukkalensis PK2.</title>
        <authorList>
            <person name="Vasilenko O.V."/>
            <person name="Doronina N.V."/>
            <person name="Shmareva M.N."/>
            <person name="Tarlachkov S.V."/>
            <person name="Mustakhimov I."/>
            <person name="Trotsenko Y.A."/>
        </authorList>
    </citation>
    <scope>NUCLEOTIDE SEQUENCE [LARGE SCALE GENOMIC DNA]</scope>
    <source>
        <strain evidence="1 2">PK2</strain>
    </source>
</reference>
<protein>
    <submittedName>
        <fullName evidence="1">Uncharacterized protein</fullName>
    </submittedName>
</protein>
<dbReference type="EMBL" id="MCRJ01000011">
    <property type="protein sequence ID" value="ODN71921.1"/>
    <property type="molecule type" value="Genomic_DNA"/>
</dbReference>
<dbReference type="Proteomes" id="UP000094622">
    <property type="component" value="Unassembled WGS sequence"/>
</dbReference>
<dbReference type="AlphaFoldDB" id="A0A1E3H8V2"/>